<sequence length="330" mass="36079">MYECLLHHETFSRLEARLKPFSDRISPVTVSDSGEIGRPWGEAACDALIAHGNADVWFSGAARAFGKYLYAADRLDFFQSSAAGLENPFLQKIGEKAQAYASSHVQSDAIADWVLWAGYDWFGNGAARRAAQAAKEWRNVHFREIQSTHWLIYGFGHIGEAVGRRLKGLGAHVTGVRRSDQVSPFADRIVHPNDVSADEIGQADAVLLCCPHTEETENLADADFFAAMKEGSLFSNVGRGALVDEAALLKALDAGRPAHATIDVTREEPLPADHPLWTHPGVTLTAHTSALTSESRKRNDELFLENLSAFLNGEPLRNLVDAKAFADQSV</sequence>
<feature type="domain" description="D-isomer specific 2-hydroxyacid dehydrogenase NAD-binding" evidence="3">
    <location>
        <begin position="129"/>
        <end position="288"/>
    </location>
</feature>
<dbReference type="Proteomes" id="UP000266385">
    <property type="component" value="Unassembled WGS sequence"/>
</dbReference>
<organism evidence="4 5">
    <name type="scientific">Henriciella mobilis</name>
    <dbReference type="NCBI Taxonomy" id="2305467"/>
    <lineage>
        <taxon>Bacteria</taxon>
        <taxon>Pseudomonadati</taxon>
        <taxon>Pseudomonadota</taxon>
        <taxon>Alphaproteobacteria</taxon>
        <taxon>Hyphomonadales</taxon>
        <taxon>Hyphomonadaceae</taxon>
        <taxon>Henriciella</taxon>
    </lineage>
</organism>
<comment type="caution">
    <text evidence="4">The sequence shown here is derived from an EMBL/GenBank/DDBJ whole genome shotgun (WGS) entry which is preliminary data.</text>
</comment>
<dbReference type="Gene3D" id="3.40.50.720">
    <property type="entry name" value="NAD(P)-binding Rossmann-like Domain"/>
    <property type="match status" value="2"/>
</dbReference>
<gene>
    <name evidence="4" type="ORF">D1223_00980</name>
</gene>
<keyword evidence="1" id="KW-0560">Oxidoreductase</keyword>
<evidence type="ECO:0000313" key="5">
    <source>
        <dbReference type="Proteomes" id="UP000266385"/>
    </source>
</evidence>
<dbReference type="PANTHER" id="PTHR43333:SF1">
    <property type="entry name" value="D-ISOMER SPECIFIC 2-HYDROXYACID DEHYDROGENASE NAD-BINDING DOMAIN-CONTAINING PROTEIN"/>
    <property type="match status" value="1"/>
</dbReference>
<evidence type="ECO:0000256" key="2">
    <source>
        <dbReference type="ARBA" id="ARBA00023027"/>
    </source>
</evidence>
<accession>A0A399RNV7</accession>
<dbReference type="RefSeq" id="WP_119374542.1">
    <property type="nucleotide sequence ID" value="NZ_QWFX01000005.1"/>
</dbReference>
<dbReference type="SUPFAM" id="SSF51735">
    <property type="entry name" value="NAD(P)-binding Rossmann-fold domains"/>
    <property type="match status" value="1"/>
</dbReference>
<dbReference type="InterPro" id="IPR036291">
    <property type="entry name" value="NAD(P)-bd_dom_sf"/>
</dbReference>
<proteinExistence type="predicted"/>
<dbReference type="PANTHER" id="PTHR43333">
    <property type="entry name" value="2-HACID_DH_C DOMAIN-CONTAINING PROTEIN"/>
    <property type="match status" value="1"/>
</dbReference>
<reference evidence="4 5" key="1">
    <citation type="submission" date="2018-08" db="EMBL/GenBank/DDBJ databases">
        <title>Henriciella mobilis sp. nov., isolated from seawater.</title>
        <authorList>
            <person name="Cheng H."/>
            <person name="Wu Y.-H."/>
            <person name="Xu X.-W."/>
            <person name="Guo L.-L."/>
        </authorList>
    </citation>
    <scope>NUCLEOTIDE SEQUENCE [LARGE SCALE GENOMIC DNA]</scope>
    <source>
        <strain evidence="4 5">JN25</strain>
    </source>
</reference>
<dbReference type="GO" id="GO:0051287">
    <property type="term" value="F:NAD binding"/>
    <property type="evidence" value="ECO:0007669"/>
    <property type="project" value="InterPro"/>
</dbReference>
<dbReference type="Pfam" id="PF02826">
    <property type="entry name" value="2-Hacid_dh_C"/>
    <property type="match status" value="1"/>
</dbReference>
<name>A0A399RNV7_9PROT</name>
<dbReference type="OrthoDB" id="9787219at2"/>
<keyword evidence="2" id="KW-0520">NAD</keyword>
<evidence type="ECO:0000313" key="4">
    <source>
        <dbReference type="EMBL" id="RIJ32461.1"/>
    </source>
</evidence>
<dbReference type="EMBL" id="QWFX01000005">
    <property type="protein sequence ID" value="RIJ32461.1"/>
    <property type="molecule type" value="Genomic_DNA"/>
</dbReference>
<evidence type="ECO:0000259" key="3">
    <source>
        <dbReference type="Pfam" id="PF02826"/>
    </source>
</evidence>
<dbReference type="InterPro" id="IPR006140">
    <property type="entry name" value="D-isomer_DH_NAD-bd"/>
</dbReference>
<protein>
    <recommendedName>
        <fullName evidence="3">D-isomer specific 2-hydroxyacid dehydrogenase NAD-binding domain-containing protein</fullName>
    </recommendedName>
</protein>
<evidence type="ECO:0000256" key="1">
    <source>
        <dbReference type="ARBA" id="ARBA00023002"/>
    </source>
</evidence>
<dbReference type="GO" id="GO:0016491">
    <property type="term" value="F:oxidoreductase activity"/>
    <property type="evidence" value="ECO:0007669"/>
    <property type="project" value="UniProtKB-KW"/>
</dbReference>
<keyword evidence="5" id="KW-1185">Reference proteome</keyword>
<dbReference type="AlphaFoldDB" id="A0A399RNV7"/>